<dbReference type="EMBL" id="GBRH01234187">
    <property type="protein sequence ID" value="JAD63708.1"/>
    <property type="molecule type" value="Transcribed_RNA"/>
</dbReference>
<accession>A0A0A9BNI2</accession>
<dbReference type="AlphaFoldDB" id="A0A0A9BNI2"/>
<reference evidence="1" key="1">
    <citation type="submission" date="2014-09" db="EMBL/GenBank/DDBJ databases">
        <authorList>
            <person name="Magalhaes I.L.F."/>
            <person name="Oliveira U."/>
            <person name="Santos F.R."/>
            <person name="Vidigal T.H.D.A."/>
            <person name="Brescovit A.D."/>
            <person name="Santos A.J."/>
        </authorList>
    </citation>
    <scope>NUCLEOTIDE SEQUENCE</scope>
    <source>
        <tissue evidence="1">Shoot tissue taken approximately 20 cm above the soil surface</tissue>
    </source>
</reference>
<evidence type="ECO:0000313" key="1">
    <source>
        <dbReference type="EMBL" id="JAD63708.1"/>
    </source>
</evidence>
<name>A0A0A9BNI2_ARUDO</name>
<protein>
    <submittedName>
        <fullName evidence="1">Uncharacterized protein</fullName>
    </submittedName>
</protein>
<reference evidence="1" key="2">
    <citation type="journal article" date="2015" name="Data Brief">
        <title>Shoot transcriptome of the giant reed, Arundo donax.</title>
        <authorList>
            <person name="Barrero R.A."/>
            <person name="Guerrero F.D."/>
            <person name="Moolhuijzen P."/>
            <person name="Goolsby J.A."/>
            <person name="Tidwell J."/>
            <person name="Bellgard S.E."/>
            <person name="Bellgard M.I."/>
        </authorList>
    </citation>
    <scope>NUCLEOTIDE SEQUENCE</scope>
    <source>
        <tissue evidence="1">Shoot tissue taken approximately 20 cm above the soil surface</tissue>
    </source>
</reference>
<proteinExistence type="predicted"/>
<sequence>MHLTPIIRILKLALYH</sequence>
<organism evidence="1">
    <name type="scientific">Arundo donax</name>
    <name type="common">Giant reed</name>
    <name type="synonym">Donax arundinaceus</name>
    <dbReference type="NCBI Taxonomy" id="35708"/>
    <lineage>
        <taxon>Eukaryota</taxon>
        <taxon>Viridiplantae</taxon>
        <taxon>Streptophyta</taxon>
        <taxon>Embryophyta</taxon>
        <taxon>Tracheophyta</taxon>
        <taxon>Spermatophyta</taxon>
        <taxon>Magnoliopsida</taxon>
        <taxon>Liliopsida</taxon>
        <taxon>Poales</taxon>
        <taxon>Poaceae</taxon>
        <taxon>PACMAD clade</taxon>
        <taxon>Arundinoideae</taxon>
        <taxon>Arundineae</taxon>
        <taxon>Arundo</taxon>
    </lineage>
</organism>